<dbReference type="InterPro" id="IPR050190">
    <property type="entry name" value="UPF0213_domain"/>
</dbReference>
<sequence length="113" mass="13145">MTTEKSASAWYLYMIENKYNHLYTGISTDWQRRFQEHSSDGKKTAKALKGKGPLQLLFCAQLEDHHFALQAEIWVKKQTRKTKLLLIAKQVEMPFKHTAIHSTKLKELTQGLL</sequence>
<evidence type="ECO:0000259" key="2">
    <source>
        <dbReference type="PROSITE" id="PS50164"/>
    </source>
</evidence>
<protein>
    <submittedName>
        <fullName evidence="3">GIY-YIG nuclease family protein</fullName>
    </submittedName>
</protein>
<feature type="domain" description="GIY-YIG" evidence="2">
    <location>
        <begin position="8"/>
        <end position="86"/>
    </location>
</feature>
<dbReference type="EMBL" id="JAVRHX010000001">
    <property type="protein sequence ID" value="MDT0593590.1"/>
    <property type="molecule type" value="Genomic_DNA"/>
</dbReference>
<dbReference type="Proteomes" id="UP001253545">
    <property type="component" value="Unassembled WGS sequence"/>
</dbReference>
<dbReference type="PANTHER" id="PTHR34477">
    <property type="entry name" value="UPF0213 PROTEIN YHBQ"/>
    <property type="match status" value="1"/>
</dbReference>
<keyword evidence="4" id="KW-1185">Reference proteome</keyword>
<dbReference type="CDD" id="cd10456">
    <property type="entry name" value="GIY-YIG_UPF0213"/>
    <property type="match status" value="1"/>
</dbReference>
<name>A0ABU2ZLT9_9ALTE</name>
<accession>A0ABU2ZLT9</accession>
<dbReference type="InterPro" id="IPR035901">
    <property type="entry name" value="GIY-YIG_endonuc_sf"/>
</dbReference>
<dbReference type="SUPFAM" id="SSF82771">
    <property type="entry name" value="GIY-YIG endonuclease"/>
    <property type="match status" value="1"/>
</dbReference>
<dbReference type="PANTHER" id="PTHR34477:SF1">
    <property type="entry name" value="UPF0213 PROTEIN YHBQ"/>
    <property type="match status" value="1"/>
</dbReference>
<dbReference type="Pfam" id="PF01541">
    <property type="entry name" value="GIY-YIG"/>
    <property type="match status" value="1"/>
</dbReference>
<dbReference type="RefSeq" id="WP_311367098.1">
    <property type="nucleotide sequence ID" value="NZ_JAVRHX010000001.1"/>
</dbReference>
<dbReference type="Gene3D" id="3.40.1440.10">
    <property type="entry name" value="GIY-YIG endonuclease"/>
    <property type="match status" value="1"/>
</dbReference>
<reference evidence="3 4" key="1">
    <citation type="submission" date="2023-09" db="EMBL/GenBank/DDBJ databases">
        <authorList>
            <person name="Rey-Velasco X."/>
        </authorList>
    </citation>
    <scope>NUCLEOTIDE SEQUENCE [LARGE SCALE GENOMIC DNA]</scope>
    <source>
        <strain evidence="3 4">P117</strain>
    </source>
</reference>
<comment type="similarity">
    <text evidence="1">Belongs to the UPF0213 family.</text>
</comment>
<organism evidence="3 4">
    <name type="scientific">Glaciecola petra</name>
    <dbReference type="NCBI Taxonomy" id="3075602"/>
    <lineage>
        <taxon>Bacteria</taxon>
        <taxon>Pseudomonadati</taxon>
        <taxon>Pseudomonadota</taxon>
        <taxon>Gammaproteobacteria</taxon>
        <taxon>Alteromonadales</taxon>
        <taxon>Alteromonadaceae</taxon>
        <taxon>Glaciecola</taxon>
    </lineage>
</organism>
<comment type="caution">
    <text evidence="3">The sequence shown here is derived from an EMBL/GenBank/DDBJ whole genome shotgun (WGS) entry which is preliminary data.</text>
</comment>
<dbReference type="InterPro" id="IPR000305">
    <property type="entry name" value="GIY-YIG_endonuc"/>
</dbReference>
<evidence type="ECO:0000256" key="1">
    <source>
        <dbReference type="ARBA" id="ARBA00007435"/>
    </source>
</evidence>
<dbReference type="PROSITE" id="PS50164">
    <property type="entry name" value="GIY_YIG"/>
    <property type="match status" value="1"/>
</dbReference>
<evidence type="ECO:0000313" key="3">
    <source>
        <dbReference type="EMBL" id="MDT0593590.1"/>
    </source>
</evidence>
<proteinExistence type="inferred from homology"/>
<evidence type="ECO:0000313" key="4">
    <source>
        <dbReference type="Proteomes" id="UP001253545"/>
    </source>
</evidence>
<gene>
    <name evidence="3" type="ORF">RM552_01875</name>
</gene>